<proteinExistence type="predicted"/>
<accession>A0A4P7NI24</accession>
<protein>
    <submittedName>
        <fullName evidence="2">Uncharacterized protein</fullName>
    </submittedName>
</protein>
<feature type="region of interest" description="Disordered" evidence="1">
    <location>
        <begin position="75"/>
        <end position="104"/>
    </location>
</feature>
<dbReference type="EMBL" id="CP034207">
    <property type="protein sequence ID" value="QBZ61566.1"/>
    <property type="molecule type" value="Genomic_DNA"/>
</dbReference>
<dbReference type="Proteomes" id="UP000294847">
    <property type="component" value="Chromosome 4"/>
</dbReference>
<evidence type="ECO:0000313" key="3">
    <source>
        <dbReference type="Proteomes" id="UP000294847"/>
    </source>
</evidence>
<organism evidence="2 3">
    <name type="scientific">Pyricularia oryzae</name>
    <name type="common">Rice blast fungus</name>
    <name type="synonym">Magnaporthe oryzae</name>
    <dbReference type="NCBI Taxonomy" id="318829"/>
    <lineage>
        <taxon>Eukaryota</taxon>
        <taxon>Fungi</taxon>
        <taxon>Dikarya</taxon>
        <taxon>Ascomycota</taxon>
        <taxon>Pezizomycotina</taxon>
        <taxon>Sordariomycetes</taxon>
        <taxon>Sordariomycetidae</taxon>
        <taxon>Magnaporthales</taxon>
        <taxon>Pyriculariaceae</taxon>
        <taxon>Pyricularia</taxon>
    </lineage>
</organism>
<dbReference type="AlphaFoldDB" id="A0A4P7NI24"/>
<gene>
    <name evidence="2" type="ORF">PoMZ_08517</name>
</gene>
<evidence type="ECO:0000313" key="2">
    <source>
        <dbReference type="EMBL" id="QBZ61566.1"/>
    </source>
</evidence>
<reference evidence="2 3" key="1">
    <citation type="journal article" date="2019" name="Mol. Biol. Evol.">
        <title>Blast fungal genomes show frequent chromosomal changes, gene gains and losses, and effector gene turnover.</title>
        <authorList>
            <person name="Gomez Luciano L.B."/>
            <person name="Jason Tsai I."/>
            <person name="Chuma I."/>
            <person name="Tosa Y."/>
            <person name="Chen Y.H."/>
            <person name="Li J.Y."/>
            <person name="Li M.Y."/>
            <person name="Jade Lu M.Y."/>
            <person name="Nakayashiki H."/>
            <person name="Li W.H."/>
        </authorList>
    </citation>
    <scope>NUCLEOTIDE SEQUENCE [LARGE SCALE GENOMIC DNA]</scope>
    <source>
        <strain evidence="2">MZ5-1-6</strain>
    </source>
</reference>
<name>A0A4P7NI24_PYROR</name>
<sequence>MSALTSNEPGIPRGSEARLVCMGSLTSPRIFRAGSVGLVVFKGMIFVDGKLELTGLCSEIRSYFRTAYSFHNQRTGDHTQTTTNVNSSRQATTYNLSLEVPNTD</sequence>
<evidence type="ECO:0000256" key="1">
    <source>
        <dbReference type="SAM" id="MobiDB-lite"/>
    </source>
</evidence>